<protein>
    <submittedName>
        <fullName evidence="2">Uncharacterized protein</fullName>
    </submittedName>
</protein>
<comment type="caution">
    <text evidence="2">The sequence shown here is derived from an EMBL/GenBank/DDBJ whole genome shotgun (WGS) entry which is preliminary data.</text>
</comment>
<reference evidence="2" key="1">
    <citation type="submission" date="2022-11" db="EMBL/GenBank/DDBJ databases">
        <authorList>
            <person name="Scott C."/>
            <person name="Bruce N."/>
        </authorList>
    </citation>
    <scope>NUCLEOTIDE SEQUENCE</scope>
</reference>
<feature type="transmembrane region" description="Helical" evidence="1">
    <location>
        <begin position="392"/>
        <end position="411"/>
    </location>
</feature>
<sequence>MLSPSTTSLRSPVNRLIALLSFLARVSSSYFLIRIVPTVSATFSIARCCTLAARENFREYYEELYPWQLSSLEQWLVPLSTYISPYIGILLLCPVGDAKGFGTGEGHHSAITKKVLGGLNIVWKPVQEHFSLLGDPASAVFGALHEIWSDARSLRGLKSYDPDSPAQQRSWIAILSGNLKCPDSSGASSSHAPLLVASPDNKQVSDLTTEPLTAPERVSAADRAIETVLAARGSFVSTILLPVILMFAVTAATFYDAYSKKGDKNTGLSLAYCVWYSWIIVLGVASNSSISIFSSEAAHRAFDGVIDLGKLESTSLRHRFINAHLWKSWSEATENAGWTANATRHELRADWRLWLRFCIGQLIGLSCVAFSSAGATVIAWTTPTTGLGCRSFNFILYVILSAAASLLRVLYTWMSLDPHAKTNFRYRLPALGFLYWLFVVVNSQVMILGTVFHLVGVFRTCWCDRLFWNESTQIELNSKTTEAVENADTYWLSTAYVVFGGVWLACFCCMVLRGFIVRKLQNFIDCKRAVAKEACRAVRQS</sequence>
<feature type="transmembrane region" description="Helical" evidence="1">
    <location>
        <begin position="432"/>
        <end position="458"/>
    </location>
</feature>
<dbReference type="Proteomes" id="UP000838763">
    <property type="component" value="Unassembled WGS sequence"/>
</dbReference>
<proteinExistence type="predicted"/>
<gene>
    <name evidence="2" type="ORF">PPNO1_LOCUS3325</name>
</gene>
<feature type="transmembrane region" description="Helical" evidence="1">
    <location>
        <begin position="490"/>
        <end position="512"/>
    </location>
</feature>
<keyword evidence="1" id="KW-0812">Transmembrane</keyword>
<feature type="transmembrane region" description="Helical" evidence="1">
    <location>
        <begin position="235"/>
        <end position="255"/>
    </location>
</feature>
<evidence type="ECO:0000313" key="3">
    <source>
        <dbReference type="Proteomes" id="UP000838763"/>
    </source>
</evidence>
<evidence type="ECO:0000313" key="2">
    <source>
        <dbReference type="EMBL" id="CAI4213579.1"/>
    </source>
</evidence>
<keyword evidence="3" id="KW-1185">Reference proteome</keyword>
<keyword evidence="1" id="KW-0472">Membrane</keyword>
<dbReference type="OrthoDB" id="5392263at2759"/>
<dbReference type="AlphaFoldDB" id="A0A9P1H1A2"/>
<dbReference type="EMBL" id="CALLCH030000008">
    <property type="protein sequence ID" value="CAI4213579.1"/>
    <property type="molecule type" value="Genomic_DNA"/>
</dbReference>
<feature type="transmembrane region" description="Helical" evidence="1">
    <location>
        <begin position="275"/>
        <end position="293"/>
    </location>
</feature>
<name>A0A9P1H1A2_9PEZI</name>
<feature type="transmembrane region" description="Helical" evidence="1">
    <location>
        <begin position="353"/>
        <end position="380"/>
    </location>
</feature>
<organism evidence="2 3">
    <name type="scientific">Parascedosporium putredinis</name>
    <dbReference type="NCBI Taxonomy" id="1442378"/>
    <lineage>
        <taxon>Eukaryota</taxon>
        <taxon>Fungi</taxon>
        <taxon>Dikarya</taxon>
        <taxon>Ascomycota</taxon>
        <taxon>Pezizomycotina</taxon>
        <taxon>Sordariomycetes</taxon>
        <taxon>Hypocreomycetidae</taxon>
        <taxon>Microascales</taxon>
        <taxon>Microascaceae</taxon>
        <taxon>Parascedosporium</taxon>
    </lineage>
</organism>
<accession>A0A9P1H1A2</accession>
<evidence type="ECO:0000256" key="1">
    <source>
        <dbReference type="SAM" id="Phobius"/>
    </source>
</evidence>
<keyword evidence="1" id="KW-1133">Transmembrane helix</keyword>